<dbReference type="Proteomes" id="UP000661691">
    <property type="component" value="Unassembled WGS sequence"/>
</dbReference>
<comment type="caution">
    <text evidence="1">The sequence shown here is derived from an EMBL/GenBank/DDBJ whole genome shotgun (WGS) entry which is preliminary data.</text>
</comment>
<dbReference type="Pfam" id="PF05402">
    <property type="entry name" value="PqqD"/>
    <property type="match status" value="1"/>
</dbReference>
<evidence type="ECO:0000313" key="1">
    <source>
        <dbReference type="EMBL" id="MBD1373967.1"/>
    </source>
</evidence>
<dbReference type="InterPro" id="IPR041881">
    <property type="entry name" value="PqqD_sf"/>
</dbReference>
<dbReference type="InterPro" id="IPR008792">
    <property type="entry name" value="PQQD"/>
</dbReference>
<proteinExistence type="predicted"/>
<accession>A0A926RVK9</accession>
<keyword evidence="2" id="KW-1185">Reference proteome</keyword>
<dbReference type="AlphaFoldDB" id="A0A926RVK9"/>
<gene>
    <name evidence="1" type="ORF">IC620_16615</name>
</gene>
<dbReference type="Gene3D" id="1.10.10.1150">
    <property type="entry name" value="Coenzyme PQQ synthesis protein D (PqqD)"/>
    <property type="match status" value="1"/>
</dbReference>
<evidence type="ECO:0000313" key="2">
    <source>
        <dbReference type="Proteomes" id="UP000661691"/>
    </source>
</evidence>
<name>A0A926RVK9_9BACL</name>
<protein>
    <submittedName>
        <fullName evidence="1">PqqD family protein</fullName>
    </submittedName>
</protein>
<sequence>MIQISNSLELTNIDGKYVILDCRKNTFYGINQVGVDFLAEIRAHGDFSHAISNLSDKYQASYEAIEVDLKTFLQILIDKGMVVGK</sequence>
<reference evidence="1" key="1">
    <citation type="submission" date="2020-09" db="EMBL/GenBank/DDBJ databases">
        <title>A novel bacterium of genus Hazenella, isolated from South China Sea.</title>
        <authorList>
            <person name="Huang H."/>
            <person name="Mo K."/>
            <person name="Hu Y."/>
        </authorList>
    </citation>
    <scope>NUCLEOTIDE SEQUENCE</scope>
    <source>
        <strain evidence="1">IB182357</strain>
    </source>
</reference>
<dbReference type="EMBL" id="JACXAH010000055">
    <property type="protein sequence ID" value="MBD1373967.1"/>
    <property type="molecule type" value="Genomic_DNA"/>
</dbReference>
<organism evidence="1 2">
    <name type="scientific">Polycladospora coralii</name>
    <dbReference type="NCBI Taxonomy" id="2771432"/>
    <lineage>
        <taxon>Bacteria</taxon>
        <taxon>Bacillati</taxon>
        <taxon>Bacillota</taxon>
        <taxon>Bacilli</taxon>
        <taxon>Bacillales</taxon>
        <taxon>Thermoactinomycetaceae</taxon>
        <taxon>Polycladospora</taxon>
    </lineage>
</organism>